<dbReference type="GeneID" id="3565241"/>
<keyword evidence="3" id="KW-1185">Reference proteome</keyword>
<organism evidence="2 3">
    <name type="scientific">Caenorhabditis elegans</name>
    <dbReference type="NCBI Taxonomy" id="6239"/>
    <lineage>
        <taxon>Eukaryota</taxon>
        <taxon>Metazoa</taxon>
        <taxon>Ecdysozoa</taxon>
        <taxon>Nematoda</taxon>
        <taxon>Chromadorea</taxon>
        <taxon>Rhabditida</taxon>
        <taxon>Rhabditina</taxon>
        <taxon>Rhabditomorpha</taxon>
        <taxon>Rhabditoidea</taxon>
        <taxon>Rhabditidae</taxon>
        <taxon>Peloderinae</taxon>
        <taxon>Caenorhabditis</taxon>
    </lineage>
</organism>
<reference evidence="2 3" key="1">
    <citation type="journal article" date="1998" name="Science">
        <title>Genome sequence of the nematode C. elegans: a platform for investigating biology.</title>
        <authorList>
            <consortium name="The C. elegans sequencing consortium"/>
            <person name="Sulson J.E."/>
            <person name="Waterston R."/>
        </authorList>
    </citation>
    <scope>NUCLEOTIDE SEQUENCE [LARGE SCALE GENOMIC DNA]</scope>
    <source>
        <strain evidence="2 3">Bristol N2</strain>
    </source>
</reference>
<dbReference type="HOGENOM" id="CLU_028840_1_4_1"/>
<dbReference type="InterPro" id="IPR012885">
    <property type="entry name" value="F-box_Sdz-33"/>
</dbReference>
<evidence type="ECO:0000259" key="1">
    <source>
        <dbReference type="PROSITE" id="PS50181"/>
    </source>
</evidence>
<dbReference type="PROSITE" id="PS50181">
    <property type="entry name" value="FBOX"/>
    <property type="match status" value="1"/>
</dbReference>
<protein>
    <submittedName>
        <fullName evidence="2">F-box domain-containing protein</fullName>
    </submittedName>
</protein>
<dbReference type="InterPro" id="IPR001810">
    <property type="entry name" value="F-box_dom"/>
</dbReference>
<dbReference type="PANTHER" id="PTHR22899">
    <property type="entry name" value="CYCLIN-RELATED F-BOX FAMILY"/>
    <property type="match status" value="1"/>
</dbReference>
<dbReference type="Pfam" id="PF00646">
    <property type="entry name" value="F-box"/>
    <property type="match status" value="1"/>
</dbReference>
<evidence type="ECO:0000313" key="4">
    <source>
        <dbReference type="WormBase" id="M151.8"/>
    </source>
</evidence>
<dbReference type="PANTHER" id="PTHR22899:SF0">
    <property type="entry name" value="F-BOX ASSOCIATED DOMAIN-CONTAINING PROTEIN-RELATED"/>
    <property type="match status" value="1"/>
</dbReference>
<dbReference type="PaxDb" id="6239-M151.8"/>
<accession>Q4W513</accession>
<feature type="domain" description="F-box" evidence="1">
    <location>
        <begin position="3"/>
        <end position="49"/>
    </location>
</feature>
<dbReference type="EMBL" id="BX284602">
    <property type="protein sequence ID" value="CCD69711.1"/>
    <property type="molecule type" value="Genomic_DNA"/>
</dbReference>
<dbReference type="FunCoup" id="Q4W513">
    <property type="interactions" value="811"/>
</dbReference>
<dbReference type="Pfam" id="PF07735">
    <property type="entry name" value="FBA_2"/>
    <property type="match status" value="1"/>
</dbReference>
<gene>
    <name evidence="2 4" type="primary">fbxb-33</name>
    <name evidence="2" type="ORF">CELE_M151.8</name>
    <name evidence="4" type="ORF">M151.8</name>
</gene>
<dbReference type="WormBase" id="M151.8">
    <property type="protein sequence ID" value="CE38623"/>
    <property type="gene ID" value="WBGene00044314"/>
    <property type="gene designation" value="fbxb-33"/>
</dbReference>
<evidence type="ECO:0000313" key="2">
    <source>
        <dbReference type="EMBL" id="CCD69711.1"/>
    </source>
</evidence>
<evidence type="ECO:0000313" key="3">
    <source>
        <dbReference type="Proteomes" id="UP000001940"/>
    </source>
</evidence>
<dbReference type="InParanoid" id="Q4W513"/>
<dbReference type="Proteomes" id="UP000001940">
    <property type="component" value="Chromosome II"/>
</dbReference>
<dbReference type="AlphaFoldDB" id="Q4W513"/>
<dbReference type="KEGG" id="cel:CELE_M151.8"/>
<dbReference type="PhylomeDB" id="Q4W513"/>
<dbReference type="AGR" id="WB:WBGene00044314"/>
<dbReference type="CTD" id="3565241"/>
<name>Q4W513_CAEEL</name>
<proteinExistence type="predicted"/>
<dbReference type="RefSeq" id="NP_001022263.1">
    <property type="nucleotide sequence ID" value="NM_001027092.3"/>
</dbReference>
<dbReference type="InterPro" id="IPR053222">
    <property type="entry name" value="Zygotic_Embryogenesis-Asso"/>
</dbReference>
<dbReference type="Bgee" id="WBGene00044314">
    <property type="expression patterns" value="Expressed in embryo and 2 other cell types or tissues"/>
</dbReference>
<sequence>MTALPFSRLPDSALRKSLAQMRLVEQLSLSVLSKNMKQLITMQKRAPNLVHINVMQTTSLTLRTKSIPDVNFGFGPHQSTVTVEMKKSTRSKIESTELNVPGFTVKKWIEHIIDVFSRKVQLNIQDAQGRSIAEVYELVKQINIVTLHSELFEIPNHFMKMFPSIETLGVFTESMPPSIYIRNLKLVRGSNMTLNNLLTSNCSQFVTQDSQFSSKDLNLLLKHWLRGLTPRLLNIVMLFSEANENRLVETIIFDGIIDYIALKLHGLKEFKVEKHDGTKATVAYCATSGTFFSIKID</sequence>
<dbReference type="UCSC" id="M151.8">
    <property type="organism name" value="c. elegans"/>
</dbReference>